<evidence type="ECO:0000256" key="11">
    <source>
        <dbReference type="ARBA" id="ARBA00023136"/>
    </source>
</evidence>
<name>A0A5C3M9C4_9AGAR</name>
<feature type="transmembrane region" description="Helical" evidence="15">
    <location>
        <begin position="250"/>
        <end position="274"/>
    </location>
</feature>
<sequence length="395" mass="44980">MSVLLKRLFLFKCNVPMLRLTTTLTLLALPLILTRLLCYHKRIRPPSILSPTPEAIILSMFPIAWFFGFLYYTEVPSMLFVAWTVVAASQDEHWLAALLGLISCTFRQTNIVWMLYAYVSSQLMFLRFRRAPPGAQPPAKLHDPPSLAAGPLDLVKVIASVPRVLPDILPSFVPYTFVLGAFAAFVVWNGGIVLGDKSNHIPSLHVPQLYYFIASTTFFGWPVLISGHGGVRDLIHGVSSRMFGSKLRTLMSIITSIIMGITVKLFTIHHPFLLSDNRHYTFYVWRRIYMFHPLVPYLLVPIYLACGWAWFLRVGRDQTLLQTLILPIFVIPTLLPTPLLEPRYFLIPYILLRAQVADVPGWAQALEGLWYLVINVVTMGVFLYMPREGVGRFMW</sequence>
<feature type="transmembrane region" description="Helical" evidence="15">
    <location>
        <begin position="172"/>
        <end position="189"/>
    </location>
</feature>
<evidence type="ECO:0000256" key="10">
    <source>
        <dbReference type="ARBA" id="ARBA00022989"/>
    </source>
</evidence>
<feature type="transmembrane region" description="Helical" evidence="15">
    <location>
        <begin position="319"/>
        <end position="339"/>
    </location>
</feature>
<feature type="transmembrane region" description="Helical" evidence="15">
    <location>
        <begin position="209"/>
        <end position="229"/>
    </location>
</feature>
<evidence type="ECO:0000256" key="8">
    <source>
        <dbReference type="ARBA" id="ARBA00022692"/>
    </source>
</evidence>
<comment type="catalytic activity">
    <reaction evidence="14">
        <text>an alpha-D-Glc-(1-&gt;3)-alpha-D-Glc-(1-&gt;3)-alpha-D-Man-(1-&gt;2)-alpha-D-Man-(1-&gt;2)-alpha-D-Man-(1-&gt;3)-[alpha-D-Man-(1-&gt;2)-alpha-D-Man-(1-&gt;3)-[alpha-D-Man-(1-&gt;2)-alpha-D-Man-(1-&gt;6)]-alpha-D-Man-(1-&gt;6)]-beta-D-Man-(1-&gt;4)-beta-D-GlcNAc-(1-&gt;4)-alpha-D-GlcNAc-diphospho-di-trans,poly-cis-dolichol + a di-trans,poly-cis-dolichyl beta-D-glucosyl phosphate = a alpha-D-Glc-(1-&gt;2)-alpha-D-Glc-(1-&gt;3)-alpha-D-Glc-(1-&gt;3)-alpha-D-Man-(1-&gt;2)-alpha-D-Man-(1-&gt;2)-alpha-D-Man-(1-&gt;3)-[alpha-D-Man-(1-&gt;2)-alpha-D-Man-(1-&gt;3)-[alpha-D-Man-(1-&gt;2)-alpha-D-Man-(1-&gt;6)]-alpha-D-Man-(1-&gt;6)]-beta-D-Man-(1-&gt;4)-beta-D-GlcNAc-(1-&gt;4)-alpha-D-GlcNAc-diphospho-di-trans,poly-cis-dolichol + a di-trans,poly-cis-dolichyl phosphate + H(+)</text>
        <dbReference type="Rhea" id="RHEA:29543"/>
        <dbReference type="Rhea" id="RHEA-COMP:19498"/>
        <dbReference type="Rhea" id="RHEA-COMP:19502"/>
        <dbReference type="Rhea" id="RHEA-COMP:19512"/>
        <dbReference type="Rhea" id="RHEA-COMP:19522"/>
        <dbReference type="ChEBI" id="CHEBI:15378"/>
        <dbReference type="ChEBI" id="CHEBI:57525"/>
        <dbReference type="ChEBI" id="CHEBI:57683"/>
        <dbReference type="ChEBI" id="CHEBI:132522"/>
        <dbReference type="ChEBI" id="CHEBI:132523"/>
        <dbReference type="EC" id="2.4.1.256"/>
    </reaction>
    <physiologicalReaction direction="left-to-right" evidence="14">
        <dbReference type="Rhea" id="RHEA:29544"/>
    </physiologicalReaction>
</comment>
<dbReference type="Proteomes" id="UP000308652">
    <property type="component" value="Unassembled WGS sequence"/>
</dbReference>
<keyword evidence="17" id="KW-1185">Reference proteome</keyword>
<dbReference type="STRING" id="68775.A0A5C3M9C4"/>
<comment type="pathway">
    <text evidence="2">Protein modification; protein glycosylation.</text>
</comment>
<evidence type="ECO:0000256" key="12">
    <source>
        <dbReference type="ARBA" id="ARBA00032069"/>
    </source>
</evidence>
<keyword evidence="6" id="KW-0328">Glycosyltransferase</keyword>
<gene>
    <name evidence="16" type="ORF">BDQ12DRAFT_679202</name>
</gene>
<accession>A0A5C3M9C4</accession>
<evidence type="ECO:0000313" key="16">
    <source>
        <dbReference type="EMBL" id="TFK41285.1"/>
    </source>
</evidence>
<evidence type="ECO:0000256" key="5">
    <source>
        <dbReference type="ARBA" id="ARBA00018512"/>
    </source>
</evidence>
<dbReference type="GO" id="GO:0005789">
    <property type="term" value="C:endoplasmic reticulum membrane"/>
    <property type="evidence" value="ECO:0007669"/>
    <property type="project" value="UniProtKB-SubCell"/>
</dbReference>
<dbReference type="GO" id="GO:0106073">
    <property type="term" value="F:dolichyl pyrophosphate Glc2Man9GlcNAc2 alpha-1,2-glucosyltransferase activity"/>
    <property type="evidence" value="ECO:0007669"/>
    <property type="project" value="UniProtKB-EC"/>
</dbReference>
<dbReference type="PANTHER" id="PTHR12989:SF10">
    <property type="entry name" value="DOL-P-GLC:GLC(2)MAN(9)GLCNAC(2)-PP-DOL ALPHA-1,2-GLUCOSYLTRANSFERASE-RELATED"/>
    <property type="match status" value="1"/>
</dbReference>
<evidence type="ECO:0000256" key="15">
    <source>
        <dbReference type="SAM" id="Phobius"/>
    </source>
</evidence>
<protein>
    <recommendedName>
        <fullName evidence="5">Dol-P-Glc:Glc(2)Man(9)GlcNAc(2)-PP-Dol alpha-1,2-glucosyltransferase</fullName>
        <ecNumber evidence="4">2.4.1.256</ecNumber>
    </recommendedName>
    <alternativeName>
        <fullName evidence="12">Asparagine-linked glycosylation protein 10</fullName>
    </alternativeName>
</protein>
<feature type="transmembrane region" description="Helical" evidence="15">
    <location>
        <begin position="294"/>
        <end position="312"/>
    </location>
</feature>
<evidence type="ECO:0000313" key="17">
    <source>
        <dbReference type="Proteomes" id="UP000308652"/>
    </source>
</evidence>
<organism evidence="16 17">
    <name type="scientific">Crucibulum laeve</name>
    <dbReference type="NCBI Taxonomy" id="68775"/>
    <lineage>
        <taxon>Eukaryota</taxon>
        <taxon>Fungi</taxon>
        <taxon>Dikarya</taxon>
        <taxon>Basidiomycota</taxon>
        <taxon>Agaricomycotina</taxon>
        <taxon>Agaricomycetes</taxon>
        <taxon>Agaricomycetidae</taxon>
        <taxon>Agaricales</taxon>
        <taxon>Agaricineae</taxon>
        <taxon>Nidulariaceae</taxon>
        <taxon>Crucibulum</taxon>
    </lineage>
</organism>
<feature type="transmembrane region" description="Helical" evidence="15">
    <location>
        <begin position="93"/>
        <end position="119"/>
    </location>
</feature>
<comment type="subcellular location">
    <subcellularLocation>
        <location evidence="1">Endoplasmic reticulum membrane</location>
        <topology evidence="1">Multi-pass membrane protein</topology>
    </subcellularLocation>
</comment>
<comment type="similarity">
    <text evidence="3">Belongs to the ALG10 glucosyltransferase family.</text>
</comment>
<keyword evidence="8 15" id="KW-0812">Transmembrane</keyword>
<evidence type="ECO:0000256" key="6">
    <source>
        <dbReference type="ARBA" id="ARBA00022676"/>
    </source>
</evidence>
<evidence type="ECO:0000256" key="2">
    <source>
        <dbReference type="ARBA" id="ARBA00004922"/>
    </source>
</evidence>
<dbReference type="EC" id="2.4.1.256" evidence="4"/>
<evidence type="ECO:0000256" key="4">
    <source>
        <dbReference type="ARBA" id="ARBA00011967"/>
    </source>
</evidence>
<keyword evidence="7 16" id="KW-0808">Transferase</keyword>
<keyword evidence="11 15" id="KW-0472">Membrane</keyword>
<keyword evidence="10 15" id="KW-1133">Transmembrane helix</keyword>
<evidence type="ECO:0000256" key="9">
    <source>
        <dbReference type="ARBA" id="ARBA00022824"/>
    </source>
</evidence>
<proteinExistence type="inferred from homology"/>
<dbReference type="OrthoDB" id="4769at2759"/>
<evidence type="ECO:0000256" key="14">
    <source>
        <dbReference type="ARBA" id="ARBA00048064"/>
    </source>
</evidence>
<dbReference type="PIRSF" id="PIRSF028810">
    <property type="entry name" value="Alpha1_2_glucosyltferase_Alg10"/>
    <property type="match status" value="1"/>
</dbReference>
<dbReference type="GO" id="GO:0006488">
    <property type="term" value="P:dolichol-linked oligosaccharide biosynthetic process"/>
    <property type="evidence" value="ECO:0007669"/>
    <property type="project" value="InterPro"/>
</dbReference>
<dbReference type="EMBL" id="ML213595">
    <property type="protein sequence ID" value="TFK41285.1"/>
    <property type="molecule type" value="Genomic_DNA"/>
</dbReference>
<keyword evidence="9" id="KW-0256">Endoplasmic reticulum</keyword>
<dbReference type="AlphaFoldDB" id="A0A5C3M9C4"/>
<evidence type="ECO:0000256" key="1">
    <source>
        <dbReference type="ARBA" id="ARBA00004477"/>
    </source>
</evidence>
<dbReference type="InterPro" id="IPR016900">
    <property type="entry name" value="Alg10"/>
</dbReference>
<evidence type="ECO:0000256" key="13">
    <source>
        <dbReference type="ARBA" id="ARBA00044727"/>
    </source>
</evidence>
<evidence type="ECO:0000256" key="7">
    <source>
        <dbReference type="ARBA" id="ARBA00022679"/>
    </source>
</evidence>
<dbReference type="Pfam" id="PF04922">
    <property type="entry name" value="DIE2_ALG10"/>
    <property type="match status" value="1"/>
</dbReference>
<feature type="transmembrane region" description="Helical" evidence="15">
    <location>
        <begin position="20"/>
        <end position="39"/>
    </location>
</feature>
<reference evidence="16 17" key="1">
    <citation type="journal article" date="2019" name="Nat. Ecol. Evol.">
        <title>Megaphylogeny resolves global patterns of mushroom evolution.</title>
        <authorList>
            <person name="Varga T."/>
            <person name="Krizsan K."/>
            <person name="Foldi C."/>
            <person name="Dima B."/>
            <person name="Sanchez-Garcia M."/>
            <person name="Sanchez-Ramirez S."/>
            <person name="Szollosi G.J."/>
            <person name="Szarkandi J.G."/>
            <person name="Papp V."/>
            <person name="Albert L."/>
            <person name="Andreopoulos W."/>
            <person name="Angelini C."/>
            <person name="Antonin V."/>
            <person name="Barry K.W."/>
            <person name="Bougher N.L."/>
            <person name="Buchanan P."/>
            <person name="Buyck B."/>
            <person name="Bense V."/>
            <person name="Catcheside P."/>
            <person name="Chovatia M."/>
            <person name="Cooper J."/>
            <person name="Damon W."/>
            <person name="Desjardin D."/>
            <person name="Finy P."/>
            <person name="Geml J."/>
            <person name="Haridas S."/>
            <person name="Hughes K."/>
            <person name="Justo A."/>
            <person name="Karasinski D."/>
            <person name="Kautmanova I."/>
            <person name="Kiss B."/>
            <person name="Kocsube S."/>
            <person name="Kotiranta H."/>
            <person name="LaButti K.M."/>
            <person name="Lechner B.E."/>
            <person name="Liimatainen K."/>
            <person name="Lipzen A."/>
            <person name="Lukacs Z."/>
            <person name="Mihaltcheva S."/>
            <person name="Morgado L.N."/>
            <person name="Niskanen T."/>
            <person name="Noordeloos M.E."/>
            <person name="Ohm R.A."/>
            <person name="Ortiz-Santana B."/>
            <person name="Ovrebo C."/>
            <person name="Racz N."/>
            <person name="Riley R."/>
            <person name="Savchenko A."/>
            <person name="Shiryaev A."/>
            <person name="Soop K."/>
            <person name="Spirin V."/>
            <person name="Szebenyi C."/>
            <person name="Tomsovsky M."/>
            <person name="Tulloss R.E."/>
            <person name="Uehling J."/>
            <person name="Grigoriev I.V."/>
            <person name="Vagvolgyi C."/>
            <person name="Papp T."/>
            <person name="Martin F.M."/>
            <person name="Miettinen O."/>
            <person name="Hibbett D.S."/>
            <person name="Nagy L.G."/>
        </authorList>
    </citation>
    <scope>NUCLEOTIDE SEQUENCE [LARGE SCALE GENOMIC DNA]</scope>
    <source>
        <strain evidence="16 17">CBS 166.37</strain>
    </source>
</reference>
<evidence type="ECO:0000256" key="3">
    <source>
        <dbReference type="ARBA" id="ARBA00010600"/>
    </source>
</evidence>
<comment type="function">
    <text evidence="13">Dol-P-Glc:Glc(2)Man(9)GlcNAc(2)-PP-Dol alpha-1,2-glucosyltransferase that operates in the biosynthetic pathway of dolichol-linked oligosaccharides, the glycan precursors employed in protein asparagine (N)-glycosylation. The assembly of dolichol-linked oligosaccharides begins on the cytosolic side of the endoplasmic reticulum membrane and finishes in its lumen. The sequential addition of sugars to dolichol pyrophosphate produces dolichol-linked oligosaccharides containing fourteen sugars, including two GlcNAcs, nine mannoses and three glucoses. Once assembled, the oligosaccharide is transferred from the lipid to nascent proteins by oligosaccharyltransferases. In the lumen of the endoplasmic reticulum, adds the third and last glucose residue from dolichyl phosphate glucose (Dol-P-Glc) onto the lipid-linked oligosaccharide intermediate Glc(2)Man(9)GlcNAc(2)-PP-Dol to produce Glc(3)Man(9)GlcNAc(2)-PP-Dol.</text>
</comment>
<feature type="transmembrane region" description="Helical" evidence="15">
    <location>
        <begin position="368"/>
        <end position="385"/>
    </location>
</feature>
<dbReference type="PANTHER" id="PTHR12989">
    <property type="entry name" value="ALPHA-1,2-GLUCOSYLTRANSFERASE ALG10"/>
    <property type="match status" value="1"/>
</dbReference>